<dbReference type="GO" id="GO:0004553">
    <property type="term" value="F:hydrolase activity, hydrolyzing O-glycosyl compounds"/>
    <property type="evidence" value="ECO:0007669"/>
    <property type="project" value="InterPro"/>
</dbReference>
<dbReference type="GO" id="GO:0005975">
    <property type="term" value="P:carbohydrate metabolic process"/>
    <property type="evidence" value="ECO:0007669"/>
    <property type="project" value="InterPro"/>
</dbReference>
<dbReference type="GeneTree" id="ENSGT00940000157614"/>
<dbReference type="GO" id="GO:0008543">
    <property type="term" value="P:fibroblast growth factor receptor signaling pathway"/>
    <property type="evidence" value="ECO:0007669"/>
    <property type="project" value="TreeGrafter"/>
</dbReference>
<dbReference type="GeneID" id="109884211"/>
<keyword evidence="11" id="KW-1185">Reference proteome</keyword>
<dbReference type="InterPro" id="IPR017853">
    <property type="entry name" value="GH"/>
</dbReference>
<evidence type="ECO:0000256" key="7">
    <source>
        <dbReference type="ARBA" id="ARBA00023180"/>
    </source>
</evidence>
<keyword evidence="4" id="KW-0677">Repeat</keyword>
<dbReference type="PANTHER" id="PTHR10353">
    <property type="entry name" value="GLYCOSYL HYDROLASE"/>
    <property type="match status" value="1"/>
</dbReference>
<proteinExistence type="inferred from homology"/>
<dbReference type="FunFam" id="3.20.20.80:FF:000062">
    <property type="entry name" value="Klotho"/>
    <property type="match status" value="1"/>
</dbReference>
<dbReference type="RefSeq" id="XP_031664459.1">
    <property type="nucleotide sequence ID" value="XM_031808599.1"/>
</dbReference>
<keyword evidence="6 9" id="KW-0472">Membrane</keyword>
<reference evidence="10" key="1">
    <citation type="submission" date="2025-08" db="UniProtKB">
        <authorList>
            <consortium name="Ensembl"/>
        </authorList>
    </citation>
    <scope>IDENTIFICATION</scope>
</reference>
<dbReference type="Gene3D" id="3.20.20.80">
    <property type="entry name" value="Glycosidases"/>
    <property type="match status" value="2"/>
</dbReference>
<dbReference type="InterPro" id="IPR001360">
    <property type="entry name" value="Glyco_hydro_1"/>
</dbReference>
<evidence type="ECO:0000256" key="4">
    <source>
        <dbReference type="ARBA" id="ARBA00022737"/>
    </source>
</evidence>
<dbReference type="PRINTS" id="PR00131">
    <property type="entry name" value="GLHYDRLASE1"/>
</dbReference>
<evidence type="ECO:0000256" key="1">
    <source>
        <dbReference type="ARBA" id="ARBA00004162"/>
    </source>
</evidence>
<evidence type="ECO:0000256" key="3">
    <source>
        <dbReference type="ARBA" id="ARBA00022692"/>
    </source>
</evidence>
<dbReference type="FunFam" id="3.20.20.80:FF:000042">
    <property type="entry name" value="Klotho"/>
    <property type="match status" value="1"/>
</dbReference>
<feature type="transmembrane region" description="Helical" evidence="9">
    <location>
        <begin position="978"/>
        <end position="1001"/>
    </location>
</feature>
<dbReference type="PANTHER" id="PTHR10353:SF10">
    <property type="entry name" value="KLOTHO"/>
    <property type="match status" value="1"/>
</dbReference>
<accession>A0A8C7N0L0</accession>
<dbReference type="GO" id="GO:0005104">
    <property type="term" value="F:fibroblast growth factor receptor binding"/>
    <property type="evidence" value="ECO:0007669"/>
    <property type="project" value="TreeGrafter"/>
</dbReference>
<evidence type="ECO:0000256" key="9">
    <source>
        <dbReference type="SAM" id="Phobius"/>
    </source>
</evidence>
<keyword evidence="3 9" id="KW-0812">Transmembrane</keyword>
<dbReference type="Proteomes" id="UP000694557">
    <property type="component" value="Unassembled WGS sequence"/>
</dbReference>
<dbReference type="Ensembl" id="ENSOKIT00005099596.1">
    <property type="protein sequence ID" value="ENSOKIP00005093220.1"/>
    <property type="gene ID" value="ENSOKIG00005040546.1"/>
</dbReference>
<gene>
    <name evidence="10" type="primary">KL</name>
    <name evidence="10" type="synonym">kl</name>
</gene>
<evidence type="ECO:0000256" key="6">
    <source>
        <dbReference type="ARBA" id="ARBA00023136"/>
    </source>
</evidence>
<keyword evidence="5 9" id="KW-1133">Transmembrane helix</keyword>
<dbReference type="GO" id="GO:0017134">
    <property type="term" value="F:fibroblast growth factor binding"/>
    <property type="evidence" value="ECO:0007669"/>
    <property type="project" value="TreeGrafter"/>
</dbReference>
<evidence type="ECO:0000313" key="10">
    <source>
        <dbReference type="Ensembl" id="ENSOKIP00005093220.1"/>
    </source>
</evidence>
<dbReference type="GO" id="GO:0005886">
    <property type="term" value="C:plasma membrane"/>
    <property type="evidence" value="ECO:0007669"/>
    <property type="project" value="UniProtKB-SubCell"/>
</dbReference>
<keyword evidence="7" id="KW-0325">Glycoprotein</keyword>
<comment type="similarity">
    <text evidence="8">Belongs to the glycosyl hydrolase 1 family. Klotho subfamily.</text>
</comment>
<keyword evidence="2" id="KW-1003">Cell membrane</keyword>
<protein>
    <submittedName>
        <fullName evidence="10">Klotho</fullName>
    </submittedName>
</protein>
<reference evidence="10" key="2">
    <citation type="submission" date="2025-09" db="UniProtKB">
        <authorList>
            <consortium name="Ensembl"/>
        </authorList>
    </citation>
    <scope>IDENTIFICATION</scope>
</reference>
<comment type="subcellular location">
    <subcellularLocation>
        <location evidence="1">Cell membrane</location>
        <topology evidence="1">Single-pass membrane protein</topology>
    </subcellularLocation>
</comment>
<evidence type="ECO:0000256" key="5">
    <source>
        <dbReference type="ARBA" id="ARBA00022989"/>
    </source>
</evidence>
<evidence type="ECO:0000256" key="8">
    <source>
        <dbReference type="ARBA" id="ARBA00060858"/>
    </source>
</evidence>
<evidence type="ECO:0000313" key="11">
    <source>
        <dbReference type="Proteomes" id="UP000694557"/>
    </source>
</evidence>
<name>A0A8C7N0L0_ONCKI</name>
<dbReference type="AlphaFoldDB" id="A0A8C7N0L0"/>
<organism evidence="10 11">
    <name type="scientific">Oncorhynchus kisutch</name>
    <name type="common">Coho salmon</name>
    <name type="synonym">Salmo kisutch</name>
    <dbReference type="NCBI Taxonomy" id="8019"/>
    <lineage>
        <taxon>Eukaryota</taxon>
        <taxon>Metazoa</taxon>
        <taxon>Chordata</taxon>
        <taxon>Craniata</taxon>
        <taxon>Vertebrata</taxon>
        <taxon>Euteleostomi</taxon>
        <taxon>Actinopterygii</taxon>
        <taxon>Neopterygii</taxon>
        <taxon>Teleostei</taxon>
        <taxon>Protacanthopterygii</taxon>
        <taxon>Salmoniformes</taxon>
        <taxon>Salmonidae</taxon>
        <taxon>Salmoninae</taxon>
        <taxon>Oncorhynchus</taxon>
    </lineage>
</organism>
<dbReference type="Pfam" id="PF00232">
    <property type="entry name" value="Glyco_hydro_1"/>
    <property type="match status" value="3"/>
</dbReference>
<dbReference type="InterPro" id="IPR033132">
    <property type="entry name" value="GH_1_N_CS"/>
</dbReference>
<sequence length="1017" mass="116661">MVSITVNDLTQLKAVGAMQLPRFMTFVLVISCELYRAVAGPGAGLKTWERFSKLDYPGDKAFLYDTFPDNFMWAVGTAAYQVEGAFEKDGKGLSIWDTFTRGGNRIATGDVGSDSYHNTQSDVRALKQLGVSHYRFSLSWSRIFPNGSRGSYNEIGTNYYRTLIRKLKEINVQPVITLYHWDLPDNLQRTFGGWSDPALVELFRDYADFCFQTFGDDVKYWITIDNPFLVAWNGYGTGKVAPGIKNDPDLPFRVGHNLLKAHAAAWHLYDRHYRPQQKGKVSMALASHWIKPSRTRRESLQACQWSLDFVLGWFARPLFIDGDYPPSMKHNLSHHLPSFTQAERDEVRGTADFFALSHGPSLSYQLIDVSLKFGQIEVLDLRMLLYWIRAEYDNPPIYIVESGWFVQGDIKTEDSKNMYYLKRFIMETLKSIKYDGVNVIGYTHWSLLDGFEWHREYDIRRGLYYVDFNTHNLKRRPKTSANFYKKLIQKNGFPQLPENRPAQGVFPCDFAWGVSANSIQVETTPTQFVDPSVYVWNITGNGELRRLEGFQAPPLRRAQHCADYATIRQQVEEIRRVGVNHFHFSLNWSSLVPSGNVTQPNTTLLGYYRCFTSQLHQANITSMVTLWHHTRQRSSLPAPMEAAGGWFNRDTVVAFVDYARLCYRELGPHVKMWITLNEPNDEDDVSPMEGHQLLRAHALAWRAYDQEYRHTQGGQVSLALHMDWVEPAFSFSREDVEPANRVLDCRVGWFSEPIFGSGDYPPRMRNWFHQRHSLDLFHYHLPLFSDEDRQLVRGTYDFFAISHFSTQLVTTTIEENKLPSRLGVQYMGDITWIRSPRPNAPVVPWGLRKALNWVEERYAGVAVYVVANGVQEDPARFDDSLRVYYLYSYINEALKAYILDGVNLKGYFAYSLNDQRDPGFGLYGHVQDEEILKTSLSQYQNIIRHNGFPLQGTLTSALQCPSQPLPCSGCLVLTKRPVVGFLSLVGSAVLVTLGLIIYYAAKRHRGRGTNGTIFSKI</sequence>
<evidence type="ECO:0000256" key="2">
    <source>
        <dbReference type="ARBA" id="ARBA00022475"/>
    </source>
</evidence>
<dbReference type="SUPFAM" id="SSF51445">
    <property type="entry name" value="(Trans)glycosidases"/>
    <property type="match status" value="2"/>
</dbReference>
<dbReference type="PROSITE" id="PS00653">
    <property type="entry name" value="GLYCOSYL_HYDROL_F1_2"/>
    <property type="match status" value="1"/>
</dbReference>